<feature type="region of interest" description="Disordered" evidence="1">
    <location>
        <begin position="1"/>
        <end position="45"/>
    </location>
</feature>
<gene>
    <name evidence="2" type="ORF">Fot_47841</name>
</gene>
<reference evidence="3" key="1">
    <citation type="submission" date="2024-07" db="EMBL/GenBank/DDBJ databases">
        <title>Two chromosome-level genome assemblies of Korean endemic species Abeliophyllum distichum and Forsythia ovata (Oleaceae).</title>
        <authorList>
            <person name="Jang H."/>
        </authorList>
    </citation>
    <scope>NUCLEOTIDE SEQUENCE [LARGE SCALE GENOMIC DNA]</scope>
</reference>
<protein>
    <submittedName>
        <fullName evidence="2">Transcription factor TCP9-like</fullName>
    </submittedName>
</protein>
<evidence type="ECO:0000256" key="1">
    <source>
        <dbReference type="SAM" id="MobiDB-lite"/>
    </source>
</evidence>
<dbReference type="Proteomes" id="UP001604277">
    <property type="component" value="Unassembled WGS sequence"/>
</dbReference>
<evidence type="ECO:0000313" key="3">
    <source>
        <dbReference type="Proteomes" id="UP001604277"/>
    </source>
</evidence>
<evidence type="ECO:0000313" key="2">
    <source>
        <dbReference type="EMBL" id="KAL2478827.1"/>
    </source>
</evidence>
<dbReference type="AlphaFoldDB" id="A0ABD1QRI7"/>
<comment type="caution">
    <text evidence="2">The sequence shown here is derived from an EMBL/GenBank/DDBJ whole genome shotgun (WGS) entry which is preliminary data.</text>
</comment>
<feature type="region of interest" description="Disordered" evidence="1">
    <location>
        <begin position="145"/>
        <end position="166"/>
    </location>
</feature>
<sequence>MAATAPTDEGHSTRKRKRPTNSEFVDINTVSNKTSDTNNNPTTANPAIISTNSSMSAPLMSTVPTPDHALVPLITMWAIPASTPNANANATPTFFIIPQAAQNGPQLVNISAAAGPISAVFAAVQPGGANLAQTTAAAQVNLQSFPSPSSTSYSTVAEKSQHRLRC</sequence>
<name>A0ABD1QRI7_9LAMI</name>
<organism evidence="2 3">
    <name type="scientific">Forsythia ovata</name>
    <dbReference type="NCBI Taxonomy" id="205694"/>
    <lineage>
        <taxon>Eukaryota</taxon>
        <taxon>Viridiplantae</taxon>
        <taxon>Streptophyta</taxon>
        <taxon>Embryophyta</taxon>
        <taxon>Tracheophyta</taxon>
        <taxon>Spermatophyta</taxon>
        <taxon>Magnoliopsida</taxon>
        <taxon>eudicotyledons</taxon>
        <taxon>Gunneridae</taxon>
        <taxon>Pentapetalae</taxon>
        <taxon>asterids</taxon>
        <taxon>lamiids</taxon>
        <taxon>Lamiales</taxon>
        <taxon>Oleaceae</taxon>
        <taxon>Forsythieae</taxon>
        <taxon>Forsythia</taxon>
    </lineage>
</organism>
<accession>A0ABD1QRI7</accession>
<proteinExistence type="predicted"/>
<dbReference type="EMBL" id="JBFOLJ010000014">
    <property type="protein sequence ID" value="KAL2478827.1"/>
    <property type="molecule type" value="Genomic_DNA"/>
</dbReference>
<keyword evidence="3" id="KW-1185">Reference proteome</keyword>
<feature type="compositionally biased region" description="Low complexity" evidence="1">
    <location>
        <begin position="145"/>
        <end position="155"/>
    </location>
</feature>